<dbReference type="InterPro" id="IPR013783">
    <property type="entry name" value="Ig-like_fold"/>
</dbReference>
<feature type="region of interest" description="Disordered" evidence="1">
    <location>
        <begin position="241"/>
        <end position="287"/>
    </location>
</feature>
<accession>A0ABW8B8X3</accession>
<comment type="caution">
    <text evidence="2">The sequence shown here is derived from an EMBL/GenBank/DDBJ whole genome shotgun (WGS) entry which is preliminary data.</text>
</comment>
<evidence type="ECO:0000313" key="3">
    <source>
        <dbReference type="Proteomes" id="UP001614264"/>
    </source>
</evidence>
<proteinExistence type="predicted"/>
<dbReference type="EMBL" id="JBITPR010000036">
    <property type="protein sequence ID" value="MFI7871442.1"/>
    <property type="molecule type" value="Genomic_DNA"/>
</dbReference>
<dbReference type="RefSeq" id="WP_399592338.1">
    <property type="nucleotide sequence ID" value="NZ_JBITPR010000036.1"/>
</dbReference>
<evidence type="ECO:0000313" key="2">
    <source>
        <dbReference type="EMBL" id="MFI7871442.1"/>
    </source>
</evidence>
<dbReference type="SUPFAM" id="SSF49299">
    <property type="entry name" value="PKD domain"/>
    <property type="match status" value="1"/>
</dbReference>
<dbReference type="InterPro" id="IPR035986">
    <property type="entry name" value="PKD_dom_sf"/>
</dbReference>
<dbReference type="Gene3D" id="2.60.40.10">
    <property type="entry name" value="Immunoglobulins"/>
    <property type="match status" value="1"/>
</dbReference>
<dbReference type="Pfam" id="PF10783">
    <property type="entry name" value="DUF2599"/>
    <property type="match status" value="1"/>
</dbReference>
<dbReference type="Proteomes" id="UP001614264">
    <property type="component" value="Unassembled WGS sequence"/>
</dbReference>
<reference evidence="2 3" key="1">
    <citation type="submission" date="2024-07" db="EMBL/GenBank/DDBJ databases">
        <title>Whole genome sequencing of Prodigiosin pigment-producing Streptomyces salinarius isolated from rhizosphere soil of Arachis hypogaea.</title>
        <authorList>
            <person name="Vidhya A."/>
            <person name="Ramya S."/>
        </authorList>
    </citation>
    <scope>NUCLEOTIDE SEQUENCE [LARGE SCALE GENOMIC DNA]</scope>
    <source>
        <strain evidence="2 3">VRMG2420</strain>
    </source>
</reference>
<name>A0ABW8B8X3_9ACTN</name>
<keyword evidence="3" id="KW-1185">Reference proteome</keyword>
<sequence>MRNEDGQFLAKAEFNSGLHYYHHNGKPGPGVNSFQVLDRCGDGLIPTVTWTENTRTRVATLTDECLLPGFPYRTHTVKTGYAPEIMEETTWYVSLVDANGELQYTGDAYLDDWMGSYSHDTGSEFFVHSSVYRDEFGTTGQDTVIASIVPTTEAYGRVGSVNEVWDELLERTPLPPGITADQNESMLKQLACHLLYAIPGQTGGPTWDLEAEHPNIPWEEVLDPSKVLDHECNWGFTGDRLPTIPPVNGNPDDASPMVHAGPDTAGDEGSQVRLDGAASDDGGRPETEWSYTAGEDVDAGTTCAFTDKSSVDTGFTCTNDGTFTVTLTADDGVNRPVSDSAQVTVKNVAPVIRVTGPEEWSVHRVKDEVSVRATFTDPGSNDTHTCRVTWDDGQVSTFSATDGACDAGHRFNHAGMNTIKVEAADDDNGSDNGQTMAVVYDPRAGLLTGLGTVDGSAFTVAGKYPSAGSTAPAGAVALSVPTGDGRLKVVSTKLEWLVITPDGKAAMKGESARHGFLGYAQAGKFRGVVWPLTAGDVPPEQPLYDTSPGASWDIDRAEPKRVTAGAMIIDSGWLPGLPQLRGTGALPDDTLPRT</sequence>
<organism evidence="2 3">
    <name type="scientific">Streptomyces salinarius</name>
    <dbReference type="NCBI Taxonomy" id="2762598"/>
    <lineage>
        <taxon>Bacteria</taxon>
        <taxon>Bacillati</taxon>
        <taxon>Actinomycetota</taxon>
        <taxon>Actinomycetes</taxon>
        <taxon>Kitasatosporales</taxon>
        <taxon>Streptomycetaceae</taxon>
        <taxon>Streptomyces</taxon>
    </lineage>
</organism>
<protein>
    <submittedName>
        <fullName evidence="2">DUF2599 domain-containing protein</fullName>
    </submittedName>
</protein>
<gene>
    <name evidence="2" type="ORF">AB4829_12670</name>
</gene>
<evidence type="ECO:0000256" key="1">
    <source>
        <dbReference type="SAM" id="MobiDB-lite"/>
    </source>
</evidence>
<dbReference type="InterPro" id="IPR019719">
    <property type="entry name" value="DUF2599"/>
</dbReference>